<reference evidence="3 4" key="1">
    <citation type="submission" date="2016-05" db="EMBL/GenBank/DDBJ databases">
        <title>Complete genome sequence of Rathayibacter tritici NCPPB 1953.</title>
        <authorList>
            <person name="Park J."/>
            <person name="Lee H.-H."/>
            <person name="Lee S.-W."/>
            <person name="Seo Y.-S."/>
        </authorList>
    </citation>
    <scope>NUCLEOTIDE SEQUENCE [LARGE SCALE GENOMIC DNA]</scope>
    <source>
        <strain evidence="3 4">NCPPB 1953</strain>
    </source>
</reference>
<dbReference type="GO" id="GO:0019239">
    <property type="term" value="F:deaminase activity"/>
    <property type="evidence" value="ECO:0007669"/>
    <property type="project" value="InterPro"/>
</dbReference>
<evidence type="ECO:0000313" key="4">
    <source>
        <dbReference type="Proteomes" id="UP000077071"/>
    </source>
</evidence>
<sequence length="87" mass="9486">MITAPRVAVSNAALRAVNTMADHPLPAMLREGLVATVASDDPPYFGGDVDGNDRALVEELGMDDAQRPDHHRRAAPRTLTLQRLSRR</sequence>
<keyword evidence="4" id="KW-1185">Reference proteome</keyword>
<dbReference type="STRING" id="33888.A6122_2225"/>
<evidence type="ECO:0000259" key="2">
    <source>
        <dbReference type="Pfam" id="PF00962"/>
    </source>
</evidence>
<proteinExistence type="predicted"/>
<evidence type="ECO:0000256" key="1">
    <source>
        <dbReference type="SAM" id="MobiDB-lite"/>
    </source>
</evidence>
<dbReference type="Pfam" id="PF00962">
    <property type="entry name" value="A_deaminase"/>
    <property type="match status" value="1"/>
</dbReference>
<dbReference type="InterPro" id="IPR032466">
    <property type="entry name" value="Metal_Hydrolase"/>
</dbReference>
<evidence type="ECO:0000313" key="3">
    <source>
        <dbReference type="EMBL" id="AND17348.1"/>
    </source>
</evidence>
<gene>
    <name evidence="3" type="ORF">A6122_2225</name>
</gene>
<feature type="region of interest" description="Disordered" evidence="1">
    <location>
        <begin position="63"/>
        <end position="87"/>
    </location>
</feature>
<dbReference type="PATRIC" id="fig|33888.3.peg.2480"/>
<dbReference type="RefSeq" id="WP_068255059.1">
    <property type="nucleotide sequence ID" value="NZ_CP015515.1"/>
</dbReference>
<dbReference type="Gene3D" id="3.20.20.140">
    <property type="entry name" value="Metal-dependent hydrolases"/>
    <property type="match status" value="1"/>
</dbReference>
<dbReference type="AlphaFoldDB" id="A0A160KVG0"/>
<dbReference type="Proteomes" id="UP000077071">
    <property type="component" value="Chromosome"/>
</dbReference>
<feature type="domain" description="Adenosine deaminase" evidence="2">
    <location>
        <begin position="9"/>
        <end position="69"/>
    </location>
</feature>
<dbReference type="SUPFAM" id="SSF51556">
    <property type="entry name" value="Metallo-dependent hydrolases"/>
    <property type="match status" value="1"/>
</dbReference>
<dbReference type="KEGG" id="rtn:A6122_2225"/>
<dbReference type="EMBL" id="CP015515">
    <property type="protein sequence ID" value="AND17348.1"/>
    <property type="molecule type" value="Genomic_DNA"/>
</dbReference>
<organism evidence="3 4">
    <name type="scientific">Rathayibacter tritici</name>
    <dbReference type="NCBI Taxonomy" id="33888"/>
    <lineage>
        <taxon>Bacteria</taxon>
        <taxon>Bacillati</taxon>
        <taxon>Actinomycetota</taxon>
        <taxon>Actinomycetes</taxon>
        <taxon>Micrococcales</taxon>
        <taxon>Microbacteriaceae</taxon>
        <taxon>Rathayibacter</taxon>
    </lineage>
</organism>
<protein>
    <submittedName>
        <fullName evidence="3">Adenosine deaminase</fullName>
    </submittedName>
</protein>
<name>A0A160KVG0_9MICO</name>
<dbReference type="InterPro" id="IPR001365">
    <property type="entry name" value="A_deaminase_dom"/>
</dbReference>
<accession>A0A160KVG0</accession>